<dbReference type="EMBL" id="CCAG010013250">
    <property type="status" value="NOT_ANNOTATED_CDS"/>
    <property type="molecule type" value="Genomic_DNA"/>
</dbReference>
<accession>A0A1B0G0R4</accession>
<dbReference type="EnsemblMetazoa" id="GMOY006842-RA">
    <property type="protein sequence ID" value="GMOY006842-PA"/>
    <property type="gene ID" value="GMOY006842"/>
</dbReference>
<keyword evidence="2" id="KW-1185">Reference proteome</keyword>
<dbReference type="Proteomes" id="UP000092444">
    <property type="component" value="Unassembled WGS sequence"/>
</dbReference>
<sequence>MRILLITISSMMVMTTKRLTMINN</sequence>
<proteinExistence type="predicted"/>
<evidence type="ECO:0000313" key="2">
    <source>
        <dbReference type="Proteomes" id="UP000092444"/>
    </source>
</evidence>
<reference evidence="1" key="1">
    <citation type="submission" date="2020-05" db="UniProtKB">
        <authorList>
            <consortium name="EnsemblMetazoa"/>
        </authorList>
    </citation>
    <scope>IDENTIFICATION</scope>
    <source>
        <strain evidence="1">Yale</strain>
    </source>
</reference>
<dbReference type="AlphaFoldDB" id="A0A1B0G0R4"/>
<name>A0A1B0G0R4_GLOMM</name>
<organism evidence="1 2">
    <name type="scientific">Glossina morsitans morsitans</name>
    <name type="common">Savannah tsetse fly</name>
    <dbReference type="NCBI Taxonomy" id="37546"/>
    <lineage>
        <taxon>Eukaryota</taxon>
        <taxon>Metazoa</taxon>
        <taxon>Ecdysozoa</taxon>
        <taxon>Arthropoda</taxon>
        <taxon>Hexapoda</taxon>
        <taxon>Insecta</taxon>
        <taxon>Pterygota</taxon>
        <taxon>Neoptera</taxon>
        <taxon>Endopterygota</taxon>
        <taxon>Diptera</taxon>
        <taxon>Brachycera</taxon>
        <taxon>Muscomorpha</taxon>
        <taxon>Hippoboscoidea</taxon>
        <taxon>Glossinidae</taxon>
        <taxon>Glossina</taxon>
    </lineage>
</organism>
<protein>
    <submittedName>
        <fullName evidence="1">Uncharacterized protein</fullName>
    </submittedName>
</protein>
<dbReference type="VEuPathDB" id="VectorBase:GMOY006842"/>
<evidence type="ECO:0000313" key="1">
    <source>
        <dbReference type="EnsemblMetazoa" id="GMOY006842-PA"/>
    </source>
</evidence>
<dbReference type="EMBL" id="CCAG010013249">
    <property type="status" value="NOT_ANNOTATED_CDS"/>
    <property type="molecule type" value="Genomic_DNA"/>
</dbReference>